<evidence type="ECO:0000313" key="4">
    <source>
        <dbReference type="EMBL" id="SDU82329.1"/>
    </source>
</evidence>
<dbReference type="Proteomes" id="UP000198675">
    <property type="component" value="Chromosome I"/>
</dbReference>
<accession>A0A1H2L2V2</accession>
<keyword evidence="5" id="KW-1185">Reference proteome</keyword>
<evidence type="ECO:0000313" key="3">
    <source>
        <dbReference type="EMBL" id="SDU75367.1"/>
    </source>
</evidence>
<feature type="domain" description="Mor transcription activator" evidence="2">
    <location>
        <begin position="50"/>
        <end position="122"/>
    </location>
</feature>
<sequence>MNPKPNTYNLHIEFSSDLPLTFVVGAFKAVLDAMRLLFPTTRVTVDPAGVGQAFAEQLDAYVAERTACHIPQGFAAQLAARDAQILQAFNGTNQAELAERFGTTPNAIYQLIRRAEYQHLRAATQAVLSQAWGSPVEALWAGRLATLGGQLGNSTASLAVRTAIAAGLPDHAPAVLVVLPPGHPASVLPTNPGSPSTAPAETPPGTQGHAGEPPAPDAAP</sequence>
<reference evidence="5" key="2">
    <citation type="submission" date="2016-10" db="EMBL/GenBank/DDBJ databases">
        <authorList>
            <person name="Varghese N."/>
            <person name="Submissions S."/>
        </authorList>
    </citation>
    <scope>NUCLEOTIDE SEQUENCE [LARGE SCALE GENOMIC DNA]</scope>
    <source>
        <strain evidence="5">KCTC 32246</strain>
    </source>
</reference>
<dbReference type="EMBL" id="LT629797">
    <property type="protein sequence ID" value="SDU82329.1"/>
    <property type="molecule type" value="Genomic_DNA"/>
</dbReference>
<evidence type="ECO:0000256" key="1">
    <source>
        <dbReference type="SAM" id="MobiDB-lite"/>
    </source>
</evidence>
<proteinExistence type="predicted"/>
<dbReference type="AlphaFoldDB" id="A0A1H2L2V2"/>
<dbReference type="Gene3D" id="1.10.10.60">
    <property type="entry name" value="Homeodomain-like"/>
    <property type="match status" value="1"/>
</dbReference>
<dbReference type="InterPro" id="IPR014875">
    <property type="entry name" value="Mor_transcription_activator"/>
</dbReference>
<protein>
    <submittedName>
        <fullName evidence="3">Mor transcription activator family protein</fullName>
    </submittedName>
</protein>
<dbReference type="Pfam" id="PF08765">
    <property type="entry name" value="Mor"/>
    <property type="match status" value="1"/>
</dbReference>
<name>A0A1H2L2V2_9PSED</name>
<dbReference type="EMBL" id="LT629797">
    <property type="protein sequence ID" value="SDU75367.1"/>
    <property type="molecule type" value="Genomic_DNA"/>
</dbReference>
<dbReference type="RefSeq" id="WP_092374018.1">
    <property type="nucleotide sequence ID" value="NZ_LT629797.1"/>
</dbReference>
<feature type="region of interest" description="Disordered" evidence="1">
    <location>
        <begin position="186"/>
        <end position="220"/>
    </location>
</feature>
<dbReference type="InterPro" id="IPR009057">
    <property type="entry name" value="Homeodomain-like_sf"/>
</dbReference>
<evidence type="ECO:0000259" key="2">
    <source>
        <dbReference type="Pfam" id="PF08765"/>
    </source>
</evidence>
<organism evidence="3 5">
    <name type="scientific">Pseudomonas sihuiensis</name>
    <dbReference type="NCBI Taxonomy" id="1274359"/>
    <lineage>
        <taxon>Bacteria</taxon>
        <taxon>Pseudomonadati</taxon>
        <taxon>Pseudomonadota</taxon>
        <taxon>Gammaproteobacteria</taxon>
        <taxon>Pseudomonadales</taxon>
        <taxon>Pseudomonadaceae</taxon>
        <taxon>Pseudomonas</taxon>
    </lineage>
</organism>
<reference evidence="3" key="1">
    <citation type="submission" date="2016-10" db="EMBL/GenBank/DDBJ databases">
        <authorList>
            <person name="de Groot N.N."/>
        </authorList>
    </citation>
    <scope>NUCLEOTIDE SEQUENCE [LARGE SCALE GENOMIC DNA]</scope>
    <source>
        <strain evidence="3">KCTC 32246</strain>
    </source>
</reference>
<dbReference type="SUPFAM" id="SSF46689">
    <property type="entry name" value="Homeodomain-like"/>
    <property type="match status" value="1"/>
</dbReference>
<evidence type="ECO:0000313" key="5">
    <source>
        <dbReference type="Proteomes" id="UP000198675"/>
    </source>
</evidence>
<feature type="compositionally biased region" description="Polar residues" evidence="1">
    <location>
        <begin position="188"/>
        <end position="199"/>
    </location>
</feature>
<gene>
    <name evidence="3" type="ORF">SAMN05216363_0013</name>
    <name evidence="4" type="ORF">SAMN05216363_1897</name>
</gene>